<accession>A0A8H4R4I0</accession>
<feature type="region of interest" description="Disordered" evidence="1">
    <location>
        <begin position="86"/>
        <end position="137"/>
    </location>
</feature>
<feature type="signal peptide" evidence="2">
    <location>
        <begin position="1"/>
        <end position="30"/>
    </location>
</feature>
<feature type="compositionally biased region" description="Basic and acidic residues" evidence="1">
    <location>
        <begin position="106"/>
        <end position="121"/>
    </location>
</feature>
<evidence type="ECO:0000256" key="1">
    <source>
        <dbReference type="SAM" id="MobiDB-lite"/>
    </source>
</evidence>
<comment type="caution">
    <text evidence="3">The sequence shown here is derived from an EMBL/GenBank/DDBJ whole genome shotgun (WGS) entry which is preliminary data.</text>
</comment>
<evidence type="ECO:0000313" key="4">
    <source>
        <dbReference type="Proteomes" id="UP000521872"/>
    </source>
</evidence>
<feature type="chain" id="PRO_5034106674" evidence="2">
    <location>
        <begin position="31"/>
        <end position="137"/>
    </location>
</feature>
<protein>
    <submittedName>
        <fullName evidence="3">Uncharacterized protein</fullName>
    </submittedName>
</protein>
<name>A0A8H4R4I0_9AGAR</name>
<proteinExistence type="predicted"/>
<dbReference type="EMBL" id="JAACJL010000001">
    <property type="protein sequence ID" value="KAF4623117.1"/>
    <property type="molecule type" value="Genomic_DNA"/>
</dbReference>
<keyword evidence="4" id="KW-1185">Reference proteome</keyword>
<reference evidence="3 4" key="1">
    <citation type="submission" date="2019-12" db="EMBL/GenBank/DDBJ databases">
        <authorList>
            <person name="Floudas D."/>
            <person name="Bentzer J."/>
            <person name="Ahren D."/>
            <person name="Johansson T."/>
            <person name="Persson P."/>
            <person name="Tunlid A."/>
        </authorList>
    </citation>
    <scope>NUCLEOTIDE SEQUENCE [LARGE SCALE GENOMIC DNA]</scope>
    <source>
        <strain evidence="3 4">CBS 102.39</strain>
    </source>
</reference>
<organism evidence="3 4">
    <name type="scientific">Agrocybe pediades</name>
    <dbReference type="NCBI Taxonomy" id="84607"/>
    <lineage>
        <taxon>Eukaryota</taxon>
        <taxon>Fungi</taxon>
        <taxon>Dikarya</taxon>
        <taxon>Basidiomycota</taxon>
        <taxon>Agaricomycotina</taxon>
        <taxon>Agaricomycetes</taxon>
        <taxon>Agaricomycetidae</taxon>
        <taxon>Agaricales</taxon>
        <taxon>Agaricineae</taxon>
        <taxon>Strophariaceae</taxon>
        <taxon>Agrocybe</taxon>
    </lineage>
</organism>
<feature type="compositionally biased region" description="Polar residues" evidence="1">
    <location>
        <begin position="86"/>
        <end position="102"/>
    </location>
</feature>
<evidence type="ECO:0000256" key="2">
    <source>
        <dbReference type="SAM" id="SignalP"/>
    </source>
</evidence>
<sequence>MENSHFKKGHPCGLFLLISLLSTMFRTSFTSQATKAVVGARRLHASPVARKTVTEKVTEVADKLNKGIGKGLASAIDKGEEVTQSAKETIDTASKQTKQQANVGEAKLKEKGQELKEKGHEAAGTARKVKEDVKRDL</sequence>
<evidence type="ECO:0000313" key="3">
    <source>
        <dbReference type="EMBL" id="KAF4623117.1"/>
    </source>
</evidence>
<dbReference type="Proteomes" id="UP000521872">
    <property type="component" value="Unassembled WGS sequence"/>
</dbReference>
<gene>
    <name evidence="3" type="ORF">D9613_002074</name>
</gene>
<dbReference type="AlphaFoldDB" id="A0A8H4R4I0"/>
<feature type="compositionally biased region" description="Basic and acidic residues" evidence="1">
    <location>
        <begin position="128"/>
        <end position="137"/>
    </location>
</feature>
<keyword evidence="2" id="KW-0732">Signal</keyword>